<keyword evidence="3" id="KW-1185">Reference proteome</keyword>
<proteinExistence type="predicted"/>
<dbReference type="OrthoDB" id="7574550at2"/>
<dbReference type="InterPro" id="IPR025514">
    <property type="entry name" value="DUF4402"/>
</dbReference>
<keyword evidence="1" id="KW-0732">Signal</keyword>
<sequence>MGSWRQRVCCWPAAAVLLLAGVPAYAATISVSATASVVKPLVLTRKSDLNFGTIVLPQVAAASSVSISQAGVVSCGAGLSCAGAPAAATLNVQGTNKMVVLISTAASQLVNQSDGSRISFTPSAPASVTLTSSGVPGNDFNVGGRIDLPATTTGGLYSGTIQVTVDYQ</sequence>
<feature type="signal peptide" evidence="1">
    <location>
        <begin position="1"/>
        <end position="26"/>
    </location>
</feature>
<dbReference type="RefSeq" id="WP_126717394.1">
    <property type="nucleotide sequence ID" value="NZ_RWJF01000001.1"/>
</dbReference>
<accession>A0A3R9YGR1</accession>
<evidence type="ECO:0000256" key="1">
    <source>
        <dbReference type="SAM" id="SignalP"/>
    </source>
</evidence>
<dbReference type="Pfam" id="PF14352">
    <property type="entry name" value="DUF4402"/>
    <property type="match status" value="1"/>
</dbReference>
<protein>
    <submittedName>
        <fullName evidence="2">DUF4402 domain-containing protein</fullName>
    </submittedName>
</protein>
<dbReference type="EMBL" id="RWJF01000001">
    <property type="protein sequence ID" value="RST29551.1"/>
    <property type="molecule type" value="Genomic_DNA"/>
</dbReference>
<evidence type="ECO:0000313" key="3">
    <source>
        <dbReference type="Proteomes" id="UP000274661"/>
    </source>
</evidence>
<feature type="chain" id="PRO_5018742215" evidence="1">
    <location>
        <begin position="27"/>
        <end position="168"/>
    </location>
</feature>
<gene>
    <name evidence="2" type="ORF">HMF7854_00915</name>
</gene>
<comment type="caution">
    <text evidence="2">The sequence shown here is derived from an EMBL/GenBank/DDBJ whole genome shotgun (WGS) entry which is preliminary data.</text>
</comment>
<reference evidence="2 3" key="1">
    <citation type="submission" date="2018-12" db="EMBL/GenBank/DDBJ databases">
        <title>Sphingomonas sp. HMF7854 Genome sequencing and assembly.</title>
        <authorList>
            <person name="Cha I."/>
            <person name="Kang H."/>
            <person name="Kim H."/>
            <person name="Kang J."/>
            <person name="Joh K."/>
        </authorList>
    </citation>
    <scope>NUCLEOTIDE SEQUENCE [LARGE SCALE GENOMIC DNA]</scope>
    <source>
        <strain evidence="2 3">HMF7854</strain>
    </source>
</reference>
<dbReference type="Proteomes" id="UP000274661">
    <property type="component" value="Unassembled WGS sequence"/>
</dbReference>
<evidence type="ECO:0000313" key="2">
    <source>
        <dbReference type="EMBL" id="RST29551.1"/>
    </source>
</evidence>
<dbReference type="AlphaFoldDB" id="A0A3R9YGR1"/>
<organism evidence="2 3">
    <name type="scientific">Sphingomonas ginkgonis</name>
    <dbReference type="NCBI Taxonomy" id="2315330"/>
    <lineage>
        <taxon>Bacteria</taxon>
        <taxon>Pseudomonadati</taxon>
        <taxon>Pseudomonadota</taxon>
        <taxon>Alphaproteobacteria</taxon>
        <taxon>Sphingomonadales</taxon>
        <taxon>Sphingomonadaceae</taxon>
        <taxon>Sphingomonas</taxon>
    </lineage>
</organism>
<name>A0A3R9YGR1_9SPHN</name>